<protein>
    <submittedName>
        <fullName evidence="3">Uncharacterized protein</fullName>
    </submittedName>
</protein>
<evidence type="ECO:0000256" key="2">
    <source>
        <dbReference type="SAM" id="MobiDB-lite"/>
    </source>
</evidence>
<evidence type="ECO:0000313" key="4">
    <source>
        <dbReference type="Proteomes" id="UP000275078"/>
    </source>
</evidence>
<gene>
    <name evidence="3" type="ORF">BJ508DRAFT_325600</name>
</gene>
<accession>A0A3N4I8C4</accession>
<organism evidence="3 4">
    <name type="scientific">Ascobolus immersus RN42</name>
    <dbReference type="NCBI Taxonomy" id="1160509"/>
    <lineage>
        <taxon>Eukaryota</taxon>
        <taxon>Fungi</taxon>
        <taxon>Dikarya</taxon>
        <taxon>Ascomycota</taxon>
        <taxon>Pezizomycotina</taxon>
        <taxon>Pezizomycetes</taxon>
        <taxon>Pezizales</taxon>
        <taxon>Ascobolaceae</taxon>
        <taxon>Ascobolus</taxon>
    </lineage>
</organism>
<keyword evidence="1" id="KW-0175">Coiled coil</keyword>
<dbReference type="Proteomes" id="UP000275078">
    <property type="component" value="Unassembled WGS sequence"/>
</dbReference>
<feature type="region of interest" description="Disordered" evidence="2">
    <location>
        <begin position="183"/>
        <end position="206"/>
    </location>
</feature>
<evidence type="ECO:0000256" key="1">
    <source>
        <dbReference type="SAM" id="Coils"/>
    </source>
</evidence>
<feature type="coiled-coil region" evidence="1">
    <location>
        <begin position="328"/>
        <end position="447"/>
    </location>
</feature>
<evidence type="ECO:0000313" key="3">
    <source>
        <dbReference type="EMBL" id="RPA82329.1"/>
    </source>
</evidence>
<dbReference type="PANTHER" id="PTHR23159:SF31">
    <property type="entry name" value="CENTROSOME-ASSOCIATED PROTEIN CEP250 ISOFORM X1"/>
    <property type="match status" value="1"/>
</dbReference>
<reference evidence="3 4" key="1">
    <citation type="journal article" date="2018" name="Nat. Ecol. Evol.">
        <title>Pezizomycetes genomes reveal the molecular basis of ectomycorrhizal truffle lifestyle.</title>
        <authorList>
            <person name="Murat C."/>
            <person name="Payen T."/>
            <person name="Noel B."/>
            <person name="Kuo A."/>
            <person name="Morin E."/>
            <person name="Chen J."/>
            <person name="Kohler A."/>
            <person name="Krizsan K."/>
            <person name="Balestrini R."/>
            <person name="Da Silva C."/>
            <person name="Montanini B."/>
            <person name="Hainaut M."/>
            <person name="Levati E."/>
            <person name="Barry K.W."/>
            <person name="Belfiori B."/>
            <person name="Cichocki N."/>
            <person name="Clum A."/>
            <person name="Dockter R.B."/>
            <person name="Fauchery L."/>
            <person name="Guy J."/>
            <person name="Iotti M."/>
            <person name="Le Tacon F."/>
            <person name="Lindquist E.A."/>
            <person name="Lipzen A."/>
            <person name="Malagnac F."/>
            <person name="Mello A."/>
            <person name="Molinier V."/>
            <person name="Miyauchi S."/>
            <person name="Poulain J."/>
            <person name="Riccioni C."/>
            <person name="Rubini A."/>
            <person name="Sitrit Y."/>
            <person name="Splivallo R."/>
            <person name="Traeger S."/>
            <person name="Wang M."/>
            <person name="Zifcakova L."/>
            <person name="Wipf D."/>
            <person name="Zambonelli A."/>
            <person name="Paolocci F."/>
            <person name="Nowrousian M."/>
            <person name="Ottonello S."/>
            <person name="Baldrian P."/>
            <person name="Spatafora J.W."/>
            <person name="Henrissat B."/>
            <person name="Nagy L.G."/>
            <person name="Aury J.M."/>
            <person name="Wincker P."/>
            <person name="Grigoriev I.V."/>
            <person name="Bonfante P."/>
            <person name="Martin F.M."/>
        </authorList>
    </citation>
    <scope>NUCLEOTIDE SEQUENCE [LARGE SCALE GENOMIC DNA]</scope>
    <source>
        <strain evidence="3 4">RN42</strain>
    </source>
</reference>
<keyword evidence="4" id="KW-1185">Reference proteome</keyword>
<feature type="region of interest" description="Disordered" evidence="2">
    <location>
        <begin position="42"/>
        <end position="152"/>
    </location>
</feature>
<feature type="compositionally biased region" description="Low complexity" evidence="2">
    <location>
        <begin position="72"/>
        <end position="107"/>
    </location>
</feature>
<dbReference type="EMBL" id="ML119672">
    <property type="protein sequence ID" value="RPA82329.1"/>
    <property type="molecule type" value="Genomic_DNA"/>
</dbReference>
<dbReference type="PANTHER" id="PTHR23159">
    <property type="entry name" value="CENTROSOMAL PROTEIN 2"/>
    <property type="match status" value="1"/>
</dbReference>
<dbReference type="AlphaFoldDB" id="A0A3N4I8C4"/>
<proteinExistence type="predicted"/>
<sequence>MREVMTWDNLVQTEEQIEKIRGMLGISVSETVELMAPYWKSEKEPGGRTRRLKRAAEPARTKPPKRMRPNGSWTPTASSVTSSPTASMRQRYSESPGPYPGASGPYPRASGPYQGAFGVYTPATSKDPSLCSDGPREYDFDPPEQSTASESHLELEALKSERAALRQLNDTLENQVISLKNQVDAEKKKAEDEKRKAKEASNSATSRTKELIALNDRFTQATRTLADVKTKLKGVETDYEEWKKSRSLELDTANDALRKAKEKLGGVGKVEEELRKAREELAAFGNVKEELRKAREELATFGKVKEELAAFGKVKEELRKTREELAALGEVEGELRKAKEKLAALGEVEEELTKLKGSYGKLKTAEQMARDLVISDRTEFKEREAELEGKLQEAEQKLKGIEAATTQKDAIEKAIAETRQRCAREQKAVTTLEVTRAENQLKEVMEQKMVEFEDELTKKCARKCQEAKLAEEMASQEAAKASHDLSVTQAKLDRVTKELQENGVNPQLTATATFTVTVCSKCRRRSAGPGPAKGGHSYPVSTFAAQKARIDRDTFIKGKDYVRPKYIKDVSLEEDDDLPSHRASSDAARKEGFFKRKGFF</sequence>
<feature type="compositionally biased region" description="Basic and acidic residues" evidence="2">
    <location>
        <begin position="183"/>
        <end position="199"/>
    </location>
</feature>
<name>A0A3N4I8C4_ASCIM</name>